<feature type="coiled-coil region" evidence="5">
    <location>
        <begin position="118"/>
        <end position="145"/>
    </location>
</feature>
<dbReference type="Proteomes" id="UP000729402">
    <property type="component" value="Unassembled WGS sequence"/>
</dbReference>
<dbReference type="PANTHER" id="PTHR31301:SF83">
    <property type="entry name" value="PROTEIN ASYMMETRIC LEAVES 2"/>
    <property type="match status" value="1"/>
</dbReference>
<evidence type="ECO:0000256" key="2">
    <source>
        <dbReference type="ARBA" id="ARBA00005474"/>
    </source>
</evidence>
<keyword evidence="4" id="KW-0539">Nucleus</keyword>
<dbReference type="InterPro" id="IPR004883">
    <property type="entry name" value="LOB"/>
</dbReference>
<comment type="similarity">
    <text evidence="2">Belongs to the LOB domain-containing protein family.</text>
</comment>
<evidence type="ECO:0000313" key="7">
    <source>
        <dbReference type="EMBL" id="KAG8054400.1"/>
    </source>
</evidence>
<evidence type="ECO:0000256" key="1">
    <source>
        <dbReference type="ARBA" id="ARBA00004123"/>
    </source>
</evidence>
<reference evidence="7" key="1">
    <citation type="journal article" date="2021" name="bioRxiv">
        <title>Whole Genome Assembly and Annotation of Northern Wild Rice, Zizania palustris L., Supports a Whole Genome Duplication in the Zizania Genus.</title>
        <authorList>
            <person name="Haas M."/>
            <person name="Kono T."/>
            <person name="Macchietto M."/>
            <person name="Millas R."/>
            <person name="McGilp L."/>
            <person name="Shao M."/>
            <person name="Duquette J."/>
            <person name="Hirsch C.N."/>
            <person name="Kimball J."/>
        </authorList>
    </citation>
    <scope>NUCLEOTIDE SEQUENCE</scope>
    <source>
        <tissue evidence="7">Fresh leaf tissue</tissue>
    </source>
</reference>
<comment type="caution">
    <text evidence="7">The sequence shown here is derived from an EMBL/GenBank/DDBJ whole genome shotgun (WGS) entry which is preliminary data.</text>
</comment>
<gene>
    <name evidence="7" type="ORF">GUJ93_ZPchr0001g29552</name>
</gene>
<keyword evidence="3" id="KW-0217">Developmental protein</keyword>
<evidence type="ECO:0000259" key="6">
    <source>
        <dbReference type="PROSITE" id="PS50891"/>
    </source>
</evidence>
<dbReference type="OrthoDB" id="2016447at2759"/>
<feature type="domain" description="LOB" evidence="6">
    <location>
        <begin position="38"/>
        <end position="139"/>
    </location>
</feature>
<evidence type="ECO:0000256" key="5">
    <source>
        <dbReference type="SAM" id="Coils"/>
    </source>
</evidence>
<evidence type="ECO:0000256" key="4">
    <source>
        <dbReference type="ARBA" id="ARBA00023242"/>
    </source>
</evidence>
<proteinExistence type="inferred from homology"/>
<evidence type="ECO:0000313" key="8">
    <source>
        <dbReference type="Proteomes" id="UP000729402"/>
    </source>
</evidence>
<sequence length="283" mass="30058">MASSSASSVPAPSGSVITIASGAAAAAAGNAASCGTGSPCAACKFLRRKCQPDCVFAPYFPPDNPQKFVHVHRVFGASNVTKLLNELHPYQREDAVNSLAYEADMRLRDPVYGCVAIISILQRNLRQLQQDLARAKYELSKYQAAAAAAAVPPPTGTNGSHSMAEFIGNAVPNGAQSFINVGHSAALGSIGGAACFGQEPFSTMQMLSRSYEGEPIARLGASSGYEFGYSTAVASTGHMSGLGSSRRRAVLEVRHCWQRREVRRRPVVWRLIGRPLSPCQVID</sequence>
<name>A0A8J5S3V9_ZIZPA</name>
<comment type="subcellular location">
    <subcellularLocation>
        <location evidence="1">Nucleus</location>
    </subcellularLocation>
</comment>
<reference evidence="7" key="2">
    <citation type="submission" date="2021-02" db="EMBL/GenBank/DDBJ databases">
        <authorList>
            <person name="Kimball J.A."/>
            <person name="Haas M.W."/>
            <person name="Macchietto M."/>
            <person name="Kono T."/>
            <person name="Duquette J."/>
            <person name="Shao M."/>
        </authorList>
    </citation>
    <scope>NUCLEOTIDE SEQUENCE</scope>
    <source>
        <tissue evidence="7">Fresh leaf tissue</tissue>
    </source>
</reference>
<organism evidence="7 8">
    <name type="scientific">Zizania palustris</name>
    <name type="common">Northern wild rice</name>
    <dbReference type="NCBI Taxonomy" id="103762"/>
    <lineage>
        <taxon>Eukaryota</taxon>
        <taxon>Viridiplantae</taxon>
        <taxon>Streptophyta</taxon>
        <taxon>Embryophyta</taxon>
        <taxon>Tracheophyta</taxon>
        <taxon>Spermatophyta</taxon>
        <taxon>Magnoliopsida</taxon>
        <taxon>Liliopsida</taxon>
        <taxon>Poales</taxon>
        <taxon>Poaceae</taxon>
        <taxon>BOP clade</taxon>
        <taxon>Oryzoideae</taxon>
        <taxon>Oryzeae</taxon>
        <taxon>Zizaniinae</taxon>
        <taxon>Zizania</taxon>
    </lineage>
</organism>
<dbReference type="GO" id="GO:0005634">
    <property type="term" value="C:nucleus"/>
    <property type="evidence" value="ECO:0007669"/>
    <property type="project" value="UniProtKB-SubCell"/>
</dbReference>
<accession>A0A8J5S3V9</accession>
<evidence type="ECO:0000256" key="3">
    <source>
        <dbReference type="ARBA" id="ARBA00022473"/>
    </source>
</evidence>
<dbReference type="PANTHER" id="PTHR31301">
    <property type="entry name" value="LOB DOMAIN-CONTAINING PROTEIN 4-RELATED"/>
    <property type="match status" value="1"/>
</dbReference>
<protein>
    <recommendedName>
        <fullName evidence="6">LOB domain-containing protein</fullName>
    </recommendedName>
</protein>
<dbReference type="EMBL" id="JAAALK010000288">
    <property type="protein sequence ID" value="KAG8054400.1"/>
    <property type="molecule type" value="Genomic_DNA"/>
</dbReference>
<dbReference type="Pfam" id="PF03195">
    <property type="entry name" value="LOB"/>
    <property type="match status" value="1"/>
</dbReference>
<keyword evidence="5" id="KW-0175">Coiled coil</keyword>
<keyword evidence="8" id="KW-1185">Reference proteome</keyword>
<dbReference type="AlphaFoldDB" id="A0A8J5S3V9"/>
<dbReference type="PROSITE" id="PS50891">
    <property type="entry name" value="LOB"/>
    <property type="match status" value="1"/>
</dbReference>